<organism evidence="1">
    <name type="scientific">Graphocephala atropunctata</name>
    <dbReference type="NCBI Taxonomy" id="36148"/>
    <lineage>
        <taxon>Eukaryota</taxon>
        <taxon>Metazoa</taxon>
        <taxon>Ecdysozoa</taxon>
        <taxon>Arthropoda</taxon>
        <taxon>Hexapoda</taxon>
        <taxon>Insecta</taxon>
        <taxon>Pterygota</taxon>
        <taxon>Neoptera</taxon>
        <taxon>Paraneoptera</taxon>
        <taxon>Hemiptera</taxon>
        <taxon>Auchenorrhyncha</taxon>
        <taxon>Membracoidea</taxon>
        <taxon>Cicadellidae</taxon>
        <taxon>Cicadellinae</taxon>
        <taxon>Cicadellini</taxon>
        <taxon>Graphocephala</taxon>
    </lineage>
</organism>
<dbReference type="AlphaFoldDB" id="A0A1B6LFW1"/>
<protein>
    <submittedName>
        <fullName evidence="1">Uncharacterized protein</fullName>
    </submittedName>
</protein>
<sequence>GSEIISTNNGLYHKTSIIIGGGDSRFSSLEDQNRAFVYNSLTRVSNVFVSTAAPSDQDLFGSLPFDTEPKRSDAHSGDVACVYLPHRPTTLPVTADNMSAEVTDHLSQRVERLGLESMMDTSSPEALMLPVDPDTNSTAKTKKEHHKIHSLSEKCKYHLIEEKQKSPLQVKHKTLKSSV</sequence>
<name>A0A1B6LFW1_9HEMI</name>
<gene>
    <name evidence="1" type="ORF">g.2248</name>
</gene>
<feature type="non-terminal residue" evidence="1">
    <location>
        <position position="179"/>
    </location>
</feature>
<reference evidence="1" key="1">
    <citation type="submission" date="2015-11" db="EMBL/GenBank/DDBJ databases">
        <title>De novo transcriptome assembly of four potential Pierce s Disease insect vectors from Arizona vineyards.</title>
        <authorList>
            <person name="Tassone E.E."/>
        </authorList>
    </citation>
    <scope>NUCLEOTIDE SEQUENCE</scope>
</reference>
<proteinExistence type="predicted"/>
<feature type="non-terminal residue" evidence="1">
    <location>
        <position position="1"/>
    </location>
</feature>
<evidence type="ECO:0000313" key="1">
    <source>
        <dbReference type="EMBL" id="JAT22576.1"/>
    </source>
</evidence>
<dbReference type="EMBL" id="GEBQ01017401">
    <property type="protein sequence ID" value="JAT22576.1"/>
    <property type="molecule type" value="Transcribed_RNA"/>
</dbReference>
<accession>A0A1B6LFW1</accession>